<feature type="transmembrane region" description="Helical" evidence="2">
    <location>
        <begin position="1042"/>
        <end position="1061"/>
    </location>
</feature>
<evidence type="ECO:0000313" key="4">
    <source>
        <dbReference type="Proteomes" id="UP001400965"/>
    </source>
</evidence>
<keyword evidence="2" id="KW-1133">Transmembrane helix</keyword>
<feature type="compositionally biased region" description="Polar residues" evidence="1">
    <location>
        <begin position="241"/>
        <end position="250"/>
    </location>
</feature>
<feature type="region of interest" description="Disordered" evidence="1">
    <location>
        <begin position="224"/>
        <end position="269"/>
    </location>
</feature>
<name>A0ABN1LZE8_9FIRM</name>
<dbReference type="InterPro" id="IPR001036">
    <property type="entry name" value="Acrflvin-R"/>
</dbReference>
<dbReference type="EMBL" id="BAAACP010000002">
    <property type="protein sequence ID" value="GAA0862148.1"/>
    <property type="molecule type" value="Genomic_DNA"/>
</dbReference>
<keyword evidence="4" id="KW-1185">Reference proteome</keyword>
<dbReference type="Gene3D" id="3.30.70.1430">
    <property type="entry name" value="Multidrug efflux transporter AcrB pore domain"/>
    <property type="match status" value="2"/>
</dbReference>
<dbReference type="Gene3D" id="3.30.70.1320">
    <property type="entry name" value="Multidrug efflux transporter AcrB pore domain like"/>
    <property type="match status" value="2"/>
</dbReference>
<feature type="transmembrane region" description="Helical" evidence="2">
    <location>
        <begin position="1140"/>
        <end position="1161"/>
    </location>
</feature>
<feature type="region of interest" description="Disordered" evidence="1">
    <location>
        <begin position="352"/>
        <end position="371"/>
    </location>
</feature>
<proteinExistence type="predicted"/>
<gene>
    <name evidence="3" type="ORF">GCM10008917_06370</name>
</gene>
<evidence type="ECO:0000256" key="2">
    <source>
        <dbReference type="SAM" id="Phobius"/>
    </source>
</evidence>
<dbReference type="SUPFAM" id="SSF82866">
    <property type="entry name" value="Multidrug efflux transporter AcrB transmembrane domain"/>
    <property type="match status" value="2"/>
</dbReference>
<dbReference type="PANTHER" id="PTHR32063:SF0">
    <property type="entry name" value="SWARMING MOTILITY PROTEIN SWRC"/>
    <property type="match status" value="1"/>
</dbReference>
<feature type="transmembrane region" description="Helical" evidence="2">
    <location>
        <begin position="1167"/>
        <end position="1190"/>
    </location>
</feature>
<keyword evidence="2" id="KW-0472">Membrane</keyword>
<dbReference type="Gene3D" id="3.30.2090.10">
    <property type="entry name" value="Multidrug efflux transporter AcrB TolC docking domain, DN and DC subdomains"/>
    <property type="match status" value="3"/>
</dbReference>
<feature type="transmembrane region" description="Helical" evidence="2">
    <location>
        <begin position="1094"/>
        <end position="1119"/>
    </location>
</feature>
<dbReference type="SUPFAM" id="SSF82714">
    <property type="entry name" value="Multidrug efflux transporter AcrB TolC docking domain, DN and DC subdomains"/>
    <property type="match status" value="2"/>
</dbReference>
<reference evidence="3 4" key="1">
    <citation type="journal article" date="2019" name="Int. J. Syst. Evol. Microbiol.">
        <title>The Global Catalogue of Microorganisms (GCM) 10K type strain sequencing project: providing services to taxonomists for standard genome sequencing and annotation.</title>
        <authorList>
            <consortium name="The Broad Institute Genomics Platform"/>
            <consortium name="The Broad Institute Genome Sequencing Center for Infectious Disease"/>
            <person name="Wu L."/>
            <person name="Ma J."/>
        </authorList>
    </citation>
    <scope>NUCLEOTIDE SEQUENCE [LARGE SCALE GENOMIC DNA]</scope>
    <source>
        <strain evidence="3 4">JCM 6486</strain>
    </source>
</reference>
<dbReference type="RefSeq" id="WP_346042312.1">
    <property type="nucleotide sequence ID" value="NZ_BAAACP010000002.1"/>
</dbReference>
<dbReference type="Proteomes" id="UP001400965">
    <property type="component" value="Unassembled WGS sequence"/>
</dbReference>
<feature type="compositionally biased region" description="Low complexity" evidence="1">
    <location>
        <begin position="251"/>
        <end position="262"/>
    </location>
</feature>
<feature type="transmembrane region" description="Helical" evidence="2">
    <location>
        <begin position="654"/>
        <end position="677"/>
    </location>
</feature>
<dbReference type="Gene3D" id="3.30.70.1440">
    <property type="entry name" value="Multidrug efflux transporter AcrB pore domain"/>
    <property type="match status" value="1"/>
</dbReference>
<comment type="caution">
    <text evidence="3">The sequence shown here is derived from an EMBL/GenBank/DDBJ whole genome shotgun (WGS) entry which is preliminary data.</text>
</comment>
<feature type="transmembrane region" description="Helical" evidence="2">
    <location>
        <begin position="551"/>
        <end position="571"/>
    </location>
</feature>
<sequence>MFSKFSVKRPFTVFVSVILVIILGGVSFTEMTTDLLPKIDLPYVIVMTTYPGASPEKVEESVTKPLEKVLATSNGIENINSVSSENSSMIMLEFSQDMNMDSAMIDLSGKVDLVKGQLADEVSTPTLMKMNPDMMPIMVASIDINNKDIKETSKIVKKEVIPSFERIDGVASVDTMGILEESIKMTLDDSKIEKLNNKLKSSIDSKMKSSQDELNKAKAEIAKGKAELKKQSEEKNKELNEGSSAIKTGKSQLQSAISQLSSGKNELENQKSELLKKKDELEQMIKNQEENNIPVSDEQKEGLTLLETGIKTFDEKLSEINNQESSLNNQLKELNDKEKQLEAGKATLNSELNKASQSLSSSEAEIEKSSKELEKAKEEAYKNADLGKNITKENLSKILSAQNFAMPAGYINEGEEQYIVKIGDKVSSIEDLKDLELLNIDGLGKVKVEDVANVELANNKDKMYAKINGNDGIILSFQKQSTASTSEVSKKINETIKELTNQNKDMHITPLQDQGVYIDIVIQSVLSNLILGGILSIVILFVFLKSIKPTIVIAFSIPISVLFAITMMYFSNVTMNIISLSGLALGVGMLVDNSIVVIENIYRLRNEGMSAKKASVIGANQVAGAIFASTLTTVCVFLPIVFTHGLSRQLFEDMGLTIAYSLLASLIVALTLVPAMSSKMLNVNTKKEHKLFDKFVNLYEKLLKVSLKHKFIVLFGSLVLFLGSGFLIISKGTILMPEIDSTQLSVSLEMPKKSTKKDTRDMSETIIDKITEIKDVETVGALQSSGESFMFSQGKNNVSFYVLLKEDKKLSSKEVANIITEKTKDLNAKIKVNSSNMDMSALGGSGINVIVKGDNLDKLKNIAKDVAKILEKTEGVTEVDNGLVDNNKETKIIVDKEKAMNYSLTVAQVYQEVSKALKSENTATTLNVASNEYPVIVVDDKDNSISRESLSNYKIKGTKDNKEVEVKLIDIASIEEVESLNSINRENQVRNISVTSSIDDKHNIGLVSKEIESKLKDYKLPDGYSIEMGGEKESMDSAFGDLIKMISLAIVFIYLIMVAQFQSLLSPFIVLFTIPLAFTGGFLGLLITNFELSMISMLGFLMLAGVVVNNGIVFIDYVNQLRFNGVDKKSALILAGKTRIRPILMTALTTILGLLTLAMGIGTGADMIQPMAIVTIGGLSYATVLTLFVVPAMYDILNKKELKPNIIDEEEM</sequence>
<keyword evidence="2" id="KW-0812">Transmembrane</keyword>
<dbReference type="SUPFAM" id="SSF82693">
    <property type="entry name" value="Multidrug efflux transporter AcrB pore domain, PN1, PN2, PC1 and PC2 subdomains"/>
    <property type="match status" value="2"/>
</dbReference>
<feature type="transmembrane region" description="Helical" evidence="2">
    <location>
        <begin position="520"/>
        <end position="544"/>
    </location>
</feature>
<protein>
    <recommendedName>
        <fullName evidence="5">Acriflavin resistance protein</fullName>
    </recommendedName>
</protein>
<evidence type="ECO:0008006" key="5">
    <source>
        <dbReference type="Google" id="ProtNLM"/>
    </source>
</evidence>
<dbReference type="PRINTS" id="PR00702">
    <property type="entry name" value="ACRIFLAVINRP"/>
</dbReference>
<feature type="compositionally biased region" description="Basic and acidic residues" evidence="1">
    <location>
        <begin position="224"/>
        <end position="240"/>
    </location>
</feature>
<feature type="transmembrane region" description="Helical" evidence="2">
    <location>
        <begin position="622"/>
        <end position="642"/>
    </location>
</feature>
<dbReference type="Pfam" id="PF00873">
    <property type="entry name" value="ACR_tran"/>
    <property type="match status" value="2"/>
</dbReference>
<evidence type="ECO:0000256" key="1">
    <source>
        <dbReference type="SAM" id="MobiDB-lite"/>
    </source>
</evidence>
<evidence type="ECO:0000313" key="3">
    <source>
        <dbReference type="EMBL" id="GAA0862148.1"/>
    </source>
</evidence>
<organism evidence="3 4">
    <name type="scientific">Paraclostridium tenue</name>
    <dbReference type="NCBI Taxonomy" id="1737"/>
    <lineage>
        <taxon>Bacteria</taxon>
        <taxon>Bacillati</taxon>
        <taxon>Bacillota</taxon>
        <taxon>Clostridia</taxon>
        <taxon>Peptostreptococcales</taxon>
        <taxon>Peptostreptococcaceae</taxon>
        <taxon>Paraclostridium</taxon>
    </lineage>
</organism>
<feature type="transmembrane region" description="Helical" evidence="2">
    <location>
        <begin position="711"/>
        <end position="729"/>
    </location>
</feature>
<feature type="transmembrane region" description="Helical" evidence="2">
    <location>
        <begin position="577"/>
        <end position="602"/>
    </location>
</feature>
<dbReference type="PANTHER" id="PTHR32063">
    <property type="match status" value="1"/>
</dbReference>
<feature type="transmembrane region" description="Helical" evidence="2">
    <location>
        <begin position="1068"/>
        <end position="1088"/>
    </location>
</feature>
<dbReference type="InterPro" id="IPR027463">
    <property type="entry name" value="AcrB_DN_DC_subdom"/>
</dbReference>
<dbReference type="Gene3D" id="1.20.1640.10">
    <property type="entry name" value="Multidrug efflux transporter AcrB transmembrane domain"/>
    <property type="match status" value="3"/>
</dbReference>
<accession>A0ABN1LZE8</accession>